<dbReference type="RefSeq" id="WP_407594333.1">
    <property type="nucleotide sequence ID" value="NZ_JBHDIY010000002.1"/>
</dbReference>
<dbReference type="EMBL" id="JBHDIY010000002">
    <property type="protein sequence ID" value="MFL4469157.1"/>
    <property type="molecule type" value="Genomic_DNA"/>
</dbReference>
<dbReference type="Proteomes" id="UP001627408">
    <property type="component" value="Unassembled WGS sequence"/>
</dbReference>
<comment type="caution">
    <text evidence="1">The sequence shown here is derived from an EMBL/GenBank/DDBJ whole genome shotgun (WGS) entry which is preliminary data.</text>
</comment>
<proteinExistence type="predicted"/>
<sequence>MKREIRTGLTRKTGNTDRNLAVRERFTAGHINQAGDAKKFSEGEVVVTSVVSRTCVCAADSVAAQQNTIRRWINFSWNGMAVQHPRDGGQIQL</sequence>
<keyword evidence="2" id="KW-1185">Reference proteome</keyword>
<accession>A0ABW8UQF1</accession>
<gene>
    <name evidence="1" type="ORF">ACERZ8_04470</name>
</gene>
<protein>
    <submittedName>
        <fullName evidence="1">Uncharacterized protein</fullName>
    </submittedName>
</protein>
<organism evidence="1 2">
    <name type="scientific">Tateyamaria armeniaca</name>
    <dbReference type="NCBI Taxonomy" id="2518930"/>
    <lineage>
        <taxon>Bacteria</taxon>
        <taxon>Pseudomonadati</taxon>
        <taxon>Pseudomonadota</taxon>
        <taxon>Alphaproteobacteria</taxon>
        <taxon>Rhodobacterales</taxon>
        <taxon>Roseobacteraceae</taxon>
        <taxon>Tateyamaria</taxon>
    </lineage>
</organism>
<evidence type="ECO:0000313" key="2">
    <source>
        <dbReference type="Proteomes" id="UP001627408"/>
    </source>
</evidence>
<evidence type="ECO:0000313" key="1">
    <source>
        <dbReference type="EMBL" id="MFL4469157.1"/>
    </source>
</evidence>
<reference evidence="1 2" key="1">
    <citation type="submission" date="2024-08" db="EMBL/GenBank/DDBJ databases">
        <title>Tateyamaria sp. nov., isolated from marine algae.</title>
        <authorList>
            <person name="Choi B.J."/>
            <person name="Kim J.M."/>
            <person name="Lee J.K."/>
            <person name="Choi D.G."/>
            <person name="Bayburt H."/>
            <person name="Baek J.H."/>
            <person name="Han D.M."/>
            <person name="Jeon C.O."/>
        </authorList>
    </citation>
    <scope>NUCLEOTIDE SEQUENCE [LARGE SCALE GENOMIC DNA]</scope>
    <source>
        <strain evidence="1 2">KMU-156</strain>
    </source>
</reference>
<name>A0ABW8UQF1_9RHOB</name>